<organism evidence="2 3">
    <name type="scientific">Phyllachora maydis</name>
    <dbReference type="NCBI Taxonomy" id="1825666"/>
    <lineage>
        <taxon>Eukaryota</taxon>
        <taxon>Fungi</taxon>
        <taxon>Dikarya</taxon>
        <taxon>Ascomycota</taxon>
        <taxon>Pezizomycotina</taxon>
        <taxon>Sordariomycetes</taxon>
        <taxon>Sordariomycetidae</taxon>
        <taxon>Phyllachorales</taxon>
        <taxon>Phyllachoraceae</taxon>
        <taxon>Phyllachora</taxon>
    </lineage>
</organism>
<evidence type="ECO:0000313" key="3">
    <source>
        <dbReference type="Proteomes" id="UP001217918"/>
    </source>
</evidence>
<dbReference type="EMBL" id="JAQQPM010000008">
    <property type="protein sequence ID" value="KAK2074540.1"/>
    <property type="molecule type" value="Genomic_DNA"/>
</dbReference>
<evidence type="ECO:0000256" key="1">
    <source>
        <dbReference type="SAM" id="MobiDB-lite"/>
    </source>
</evidence>
<feature type="compositionally biased region" description="Polar residues" evidence="1">
    <location>
        <begin position="1"/>
        <end position="24"/>
    </location>
</feature>
<feature type="compositionally biased region" description="Acidic residues" evidence="1">
    <location>
        <begin position="249"/>
        <end position="262"/>
    </location>
</feature>
<sequence>MGTCDGTQRFSDVNDSGSPNSSDAESIAGFPASQPLAAQYQSGGRADCVPRLRDPPLRGLSLPRTKIKQDAVANMGNTSPRQPWKRQRVESPIRQASGQTPPKPILSPTDGVGKRPRRNLNKDIARADNDEVDPEALKVLNNFHRDTSQDDRAARGEAEHEEPAEQEDSAGRSQEALAEELSENGSRDLGHAEVVSKKQVRVRNTEVGENANEHLHNEEEGIESKDRSDHGMGEYHGYDKHANQGPVAAEDEENVDRDGEDMDIQVDLDAYILPSPQGRRRKVVRRNAL</sequence>
<protein>
    <submittedName>
        <fullName evidence="2">Uncharacterized protein</fullName>
    </submittedName>
</protein>
<feature type="region of interest" description="Disordered" evidence="1">
    <location>
        <begin position="1"/>
        <end position="262"/>
    </location>
</feature>
<accession>A0AAD9ICE2</accession>
<evidence type="ECO:0000313" key="2">
    <source>
        <dbReference type="EMBL" id="KAK2074540.1"/>
    </source>
</evidence>
<comment type="caution">
    <text evidence="2">The sequence shown here is derived from an EMBL/GenBank/DDBJ whole genome shotgun (WGS) entry which is preliminary data.</text>
</comment>
<keyword evidence="3" id="KW-1185">Reference proteome</keyword>
<feature type="compositionally biased region" description="Basic and acidic residues" evidence="1">
    <location>
        <begin position="120"/>
        <end position="129"/>
    </location>
</feature>
<reference evidence="2" key="1">
    <citation type="journal article" date="2023" name="Mol. Plant Microbe Interact.">
        <title>Elucidating the Obligate Nature and Biological Capacity of an Invasive Fungal Corn Pathogen.</title>
        <authorList>
            <person name="MacCready J.S."/>
            <person name="Roggenkamp E.M."/>
            <person name="Gdanetz K."/>
            <person name="Chilvers M.I."/>
        </authorList>
    </citation>
    <scope>NUCLEOTIDE SEQUENCE</scope>
    <source>
        <strain evidence="2">PM02</strain>
    </source>
</reference>
<gene>
    <name evidence="2" type="ORF">P8C59_008739</name>
</gene>
<dbReference type="Proteomes" id="UP001217918">
    <property type="component" value="Unassembled WGS sequence"/>
</dbReference>
<feature type="compositionally biased region" description="Basic and acidic residues" evidence="1">
    <location>
        <begin position="185"/>
        <end position="196"/>
    </location>
</feature>
<feature type="compositionally biased region" description="Basic and acidic residues" evidence="1">
    <location>
        <begin position="203"/>
        <end position="242"/>
    </location>
</feature>
<feature type="compositionally biased region" description="Basic and acidic residues" evidence="1">
    <location>
        <begin position="143"/>
        <end position="163"/>
    </location>
</feature>
<dbReference type="AlphaFoldDB" id="A0AAD9ICE2"/>
<name>A0AAD9ICE2_9PEZI</name>
<proteinExistence type="predicted"/>